<dbReference type="RefSeq" id="WP_307338070.1">
    <property type="nucleotide sequence ID" value="NZ_JAUSUQ010000005.1"/>
</dbReference>
<accession>A0ABU0CR73</accession>
<protein>
    <submittedName>
        <fullName evidence="8">Cytochrome c-type biogenesis protein</fullName>
    </submittedName>
</protein>
<comment type="similarity">
    <text evidence="2">Belongs to the DsbD family.</text>
</comment>
<sequence>MVDPTDVTIWLALWAGVLSFISPCTLPLFPVYLSYITGISVQDLQQSKNPTIRARVMTHSLFFLLGVSSIFLALGVGASFVGQFISDFLRGSSGLFIQKISGILIVLIGLFLIGFLKVDWLMQERRFQFATKPAGYVGTTLVGMGFAAGWTPCIGPIFAAILILAANNPAQGLTYTSFYIVGFALPFLILSFYISTSKWIMKYSTKIMKIGGAIMIVMGILLYAGQMARLSSWIFQLIDGTWFSRLG</sequence>
<feature type="transmembrane region" description="Helical" evidence="6">
    <location>
        <begin position="136"/>
        <end position="165"/>
    </location>
</feature>
<evidence type="ECO:0000256" key="4">
    <source>
        <dbReference type="ARBA" id="ARBA00022989"/>
    </source>
</evidence>
<organism evidence="8 9">
    <name type="scientific">Caldalkalibacillus uzonensis</name>
    <dbReference type="NCBI Taxonomy" id="353224"/>
    <lineage>
        <taxon>Bacteria</taxon>
        <taxon>Bacillati</taxon>
        <taxon>Bacillota</taxon>
        <taxon>Bacilli</taxon>
        <taxon>Bacillales</taxon>
        <taxon>Bacillaceae</taxon>
        <taxon>Caldalkalibacillus</taxon>
    </lineage>
</organism>
<feature type="transmembrane region" description="Helical" evidence="6">
    <location>
        <begin position="12"/>
        <end position="35"/>
    </location>
</feature>
<evidence type="ECO:0000256" key="5">
    <source>
        <dbReference type="ARBA" id="ARBA00023136"/>
    </source>
</evidence>
<reference evidence="8 9" key="1">
    <citation type="submission" date="2023-07" db="EMBL/GenBank/DDBJ databases">
        <title>Genomic Encyclopedia of Type Strains, Phase IV (KMG-IV): sequencing the most valuable type-strain genomes for metagenomic binning, comparative biology and taxonomic classification.</title>
        <authorList>
            <person name="Goeker M."/>
        </authorList>
    </citation>
    <scope>NUCLEOTIDE SEQUENCE [LARGE SCALE GENOMIC DNA]</scope>
    <source>
        <strain evidence="8 9">DSM 17740</strain>
    </source>
</reference>
<evidence type="ECO:0000256" key="1">
    <source>
        <dbReference type="ARBA" id="ARBA00004141"/>
    </source>
</evidence>
<feature type="transmembrane region" description="Helical" evidence="6">
    <location>
        <begin position="96"/>
        <end position="116"/>
    </location>
</feature>
<feature type="transmembrane region" description="Helical" evidence="6">
    <location>
        <begin position="177"/>
        <end position="195"/>
    </location>
</feature>
<dbReference type="InterPro" id="IPR003834">
    <property type="entry name" value="Cyt_c_assmbl_TM_dom"/>
</dbReference>
<evidence type="ECO:0000259" key="7">
    <source>
        <dbReference type="Pfam" id="PF02683"/>
    </source>
</evidence>
<proteinExistence type="inferred from homology"/>
<keyword evidence="5 6" id="KW-0472">Membrane</keyword>
<comment type="subcellular location">
    <subcellularLocation>
        <location evidence="1">Membrane</location>
        <topology evidence="1">Multi-pass membrane protein</topology>
    </subcellularLocation>
</comment>
<dbReference type="InterPro" id="IPR051790">
    <property type="entry name" value="Cytochrome_c-biogenesis_DsbD"/>
</dbReference>
<feature type="domain" description="Cytochrome C biogenesis protein transmembrane" evidence="7">
    <location>
        <begin position="9"/>
        <end position="222"/>
    </location>
</feature>
<evidence type="ECO:0000256" key="2">
    <source>
        <dbReference type="ARBA" id="ARBA00006143"/>
    </source>
</evidence>
<dbReference type="Proteomes" id="UP001232445">
    <property type="component" value="Unassembled WGS sequence"/>
</dbReference>
<evidence type="ECO:0000313" key="8">
    <source>
        <dbReference type="EMBL" id="MDQ0338923.1"/>
    </source>
</evidence>
<keyword evidence="3 6" id="KW-0812">Transmembrane</keyword>
<dbReference type="PANTHER" id="PTHR31272">
    <property type="entry name" value="CYTOCHROME C-TYPE BIOGENESIS PROTEIN HI_1454-RELATED"/>
    <property type="match status" value="1"/>
</dbReference>
<feature type="transmembrane region" description="Helical" evidence="6">
    <location>
        <begin position="207"/>
        <end position="225"/>
    </location>
</feature>
<feature type="transmembrane region" description="Helical" evidence="6">
    <location>
        <begin position="56"/>
        <end position="76"/>
    </location>
</feature>
<dbReference type="PANTHER" id="PTHR31272:SF4">
    <property type="entry name" value="CYTOCHROME C-TYPE BIOGENESIS PROTEIN HI_1454-RELATED"/>
    <property type="match status" value="1"/>
</dbReference>
<keyword evidence="9" id="KW-1185">Reference proteome</keyword>
<comment type="caution">
    <text evidence="8">The sequence shown here is derived from an EMBL/GenBank/DDBJ whole genome shotgun (WGS) entry which is preliminary data.</text>
</comment>
<dbReference type="EMBL" id="JAUSUQ010000005">
    <property type="protein sequence ID" value="MDQ0338923.1"/>
    <property type="molecule type" value="Genomic_DNA"/>
</dbReference>
<dbReference type="Pfam" id="PF02683">
    <property type="entry name" value="DsbD_TM"/>
    <property type="match status" value="1"/>
</dbReference>
<evidence type="ECO:0000313" key="9">
    <source>
        <dbReference type="Proteomes" id="UP001232445"/>
    </source>
</evidence>
<evidence type="ECO:0000256" key="6">
    <source>
        <dbReference type="SAM" id="Phobius"/>
    </source>
</evidence>
<evidence type="ECO:0000256" key="3">
    <source>
        <dbReference type="ARBA" id="ARBA00022692"/>
    </source>
</evidence>
<keyword evidence="4 6" id="KW-1133">Transmembrane helix</keyword>
<name>A0ABU0CR73_9BACI</name>
<gene>
    <name evidence="8" type="ORF">J2S00_001709</name>
</gene>